<dbReference type="GO" id="GO:0033567">
    <property type="term" value="P:DNA replication, Okazaki fragment processing"/>
    <property type="evidence" value="ECO:0007669"/>
    <property type="project" value="InterPro"/>
</dbReference>
<evidence type="ECO:0000259" key="3">
    <source>
        <dbReference type="SMART" id="SM00475"/>
    </source>
</evidence>
<dbReference type="SUPFAM" id="SSF88723">
    <property type="entry name" value="PIN domain-like"/>
    <property type="match status" value="1"/>
</dbReference>
<dbReference type="Gene3D" id="3.40.50.1010">
    <property type="entry name" value="5'-nuclease"/>
    <property type="match status" value="1"/>
</dbReference>
<sequence>MRYLLVDFANTFFRSRFIAARQSDDWEKVGFAIHSTLASINKCWRDQKADHVVVCLEGRSWRKSFYAPYKANRAVANAAKTVAEQELDKLFYETFDYVKTFLQEKTNCTVLQHSELEADDLIAGWIQQHPQSNHTIISSDTDYIQLIAPNVNQYNGVTDQLFTVSGVFDGKGKPVLDKKTKEPLPAPNPQWLLFEKCIRGDATDNIFSAYPGVRTKGSKNKVGLQEAYADKQKQGFAWNNLMLSRWTDHNGVEHRVMDDYERNRILIDLAAQPDDIKVKLVEAINAGSVVLSRPMIGAHLMKFCGKYELIKISENAQQYAEWMSAKYIPE</sequence>
<evidence type="ECO:0000256" key="1">
    <source>
        <dbReference type="ARBA" id="ARBA00022722"/>
    </source>
</evidence>
<name>A0A6J5LEN8_9CAUD</name>
<gene>
    <name evidence="4" type="ORF">UFOVP116_274</name>
</gene>
<dbReference type="InterPro" id="IPR002421">
    <property type="entry name" value="5-3_exonuclease"/>
</dbReference>
<dbReference type="GO" id="GO:0008409">
    <property type="term" value="F:5'-3' exonuclease activity"/>
    <property type="evidence" value="ECO:0007669"/>
    <property type="project" value="InterPro"/>
</dbReference>
<reference evidence="4" key="1">
    <citation type="submission" date="2020-04" db="EMBL/GenBank/DDBJ databases">
        <authorList>
            <person name="Chiriac C."/>
            <person name="Salcher M."/>
            <person name="Ghai R."/>
            <person name="Kavagutti S V."/>
        </authorList>
    </citation>
    <scope>NUCLEOTIDE SEQUENCE</scope>
</reference>
<protein>
    <submittedName>
        <fullName evidence="4">Exo 5'-3' exonuclease (Including N-terminal domain of PolI)</fullName>
    </submittedName>
</protein>
<keyword evidence="1" id="KW-0540">Nuclease</keyword>
<evidence type="ECO:0000256" key="2">
    <source>
        <dbReference type="ARBA" id="ARBA00022801"/>
    </source>
</evidence>
<organism evidence="4">
    <name type="scientific">uncultured Caudovirales phage</name>
    <dbReference type="NCBI Taxonomy" id="2100421"/>
    <lineage>
        <taxon>Viruses</taxon>
        <taxon>Duplodnaviria</taxon>
        <taxon>Heunggongvirae</taxon>
        <taxon>Uroviricota</taxon>
        <taxon>Caudoviricetes</taxon>
        <taxon>Peduoviridae</taxon>
        <taxon>Maltschvirus</taxon>
        <taxon>Maltschvirus maltsch</taxon>
    </lineage>
</organism>
<dbReference type="InterPro" id="IPR029060">
    <property type="entry name" value="PIN-like_dom_sf"/>
</dbReference>
<evidence type="ECO:0000313" key="4">
    <source>
        <dbReference type="EMBL" id="CAB4130109.1"/>
    </source>
</evidence>
<proteinExistence type="predicted"/>
<dbReference type="InterPro" id="IPR038969">
    <property type="entry name" value="FEN"/>
</dbReference>
<dbReference type="GO" id="GO:0003677">
    <property type="term" value="F:DNA binding"/>
    <property type="evidence" value="ECO:0007669"/>
    <property type="project" value="InterPro"/>
</dbReference>
<keyword evidence="2" id="KW-0378">Hydrolase</keyword>
<dbReference type="GO" id="GO:0017108">
    <property type="term" value="F:5'-flap endonuclease activity"/>
    <property type="evidence" value="ECO:0007669"/>
    <property type="project" value="InterPro"/>
</dbReference>
<dbReference type="SMART" id="SM00475">
    <property type="entry name" value="53EXOc"/>
    <property type="match status" value="1"/>
</dbReference>
<dbReference type="Pfam" id="PF02739">
    <property type="entry name" value="5_3_exonuc_N"/>
    <property type="match status" value="1"/>
</dbReference>
<dbReference type="InterPro" id="IPR020046">
    <property type="entry name" value="5-3_exonucl_a-hlix_arch_N"/>
</dbReference>
<feature type="domain" description="5'-3' exonuclease" evidence="3">
    <location>
        <begin position="1"/>
        <end position="328"/>
    </location>
</feature>
<dbReference type="PANTHER" id="PTHR42646:SF2">
    <property type="entry name" value="5'-3' EXONUCLEASE FAMILY PROTEIN"/>
    <property type="match status" value="1"/>
</dbReference>
<accession>A0A6J5LEN8</accession>
<dbReference type="PANTHER" id="PTHR42646">
    <property type="entry name" value="FLAP ENDONUCLEASE XNI"/>
    <property type="match status" value="1"/>
</dbReference>
<keyword evidence="4" id="KW-0269">Exonuclease</keyword>
<dbReference type="EMBL" id="LR796237">
    <property type="protein sequence ID" value="CAB4130109.1"/>
    <property type="molecule type" value="Genomic_DNA"/>
</dbReference>